<gene>
    <name evidence="20" type="ORF">BSTOLATCC_MIC40478</name>
</gene>
<feature type="transmembrane region" description="Helical" evidence="18">
    <location>
        <begin position="1811"/>
        <end position="1826"/>
    </location>
</feature>
<evidence type="ECO:0000259" key="19">
    <source>
        <dbReference type="PROSITE" id="PS50125"/>
    </source>
</evidence>
<evidence type="ECO:0000256" key="11">
    <source>
        <dbReference type="ARBA" id="ARBA00022989"/>
    </source>
</evidence>
<feature type="binding site" evidence="15">
    <location>
        <position position="595"/>
    </location>
    <ligand>
        <name>ATP</name>
        <dbReference type="ChEBI" id="CHEBI:30616"/>
    </ligand>
</feature>
<evidence type="ECO:0000256" key="13">
    <source>
        <dbReference type="ARBA" id="ARBA00034036"/>
    </source>
</evidence>
<dbReference type="Pfam" id="PF00211">
    <property type="entry name" value="Guanylate_cyc"/>
    <property type="match status" value="2"/>
</dbReference>
<feature type="transmembrane region" description="Helical" evidence="18">
    <location>
        <begin position="1755"/>
        <end position="1774"/>
    </location>
</feature>
<feature type="transmembrane region" description="Helical" evidence="18">
    <location>
        <begin position="1291"/>
        <end position="1308"/>
    </location>
</feature>
<comment type="subcellular location">
    <subcellularLocation>
        <location evidence="2">Endomembrane system</location>
    </subcellularLocation>
    <subcellularLocation>
        <location evidence="1">Membrane</location>
        <topology evidence="1">Multi-pass membrane protein</topology>
    </subcellularLocation>
</comment>
<dbReference type="Proteomes" id="UP001162131">
    <property type="component" value="Unassembled WGS sequence"/>
</dbReference>
<evidence type="ECO:0000256" key="3">
    <source>
        <dbReference type="ARBA" id="ARBA00008109"/>
    </source>
</evidence>
<dbReference type="GO" id="GO:0140326">
    <property type="term" value="F:ATPase-coupled intramembrane lipid transporter activity"/>
    <property type="evidence" value="ECO:0007669"/>
    <property type="project" value="UniProtKB-EC"/>
</dbReference>
<dbReference type="InterPro" id="IPR006539">
    <property type="entry name" value="P-type_ATPase_IV"/>
</dbReference>
<feature type="binding site" evidence="15">
    <location>
        <position position="676"/>
    </location>
    <ligand>
        <name>ATP</name>
        <dbReference type="ChEBI" id="CHEBI:30616"/>
    </ligand>
</feature>
<feature type="transmembrane region" description="Helical" evidence="18">
    <location>
        <begin position="1866"/>
        <end position="1883"/>
    </location>
</feature>
<dbReference type="InterPro" id="IPR029787">
    <property type="entry name" value="Nucleotide_cyclase"/>
</dbReference>
<feature type="transmembrane region" description="Helical" evidence="18">
    <location>
        <begin position="1786"/>
        <end position="1805"/>
    </location>
</feature>
<dbReference type="InterPro" id="IPR032630">
    <property type="entry name" value="P_typ_ATPase_c"/>
</dbReference>
<feature type="transmembrane region" description="Helical" evidence="18">
    <location>
        <begin position="1269"/>
        <end position="1285"/>
    </location>
</feature>
<evidence type="ECO:0000256" key="9">
    <source>
        <dbReference type="ARBA" id="ARBA00022842"/>
    </source>
</evidence>
<keyword evidence="9 16" id="KW-0460">Magnesium</keyword>
<feature type="transmembrane region" description="Helical" evidence="18">
    <location>
        <begin position="1238"/>
        <end position="1257"/>
    </location>
</feature>
<feature type="transmembrane region" description="Helical" evidence="18">
    <location>
        <begin position="337"/>
        <end position="359"/>
    </location>
</feature>
<feature type="binding site" evidence="16">
    <location>
        <position position="852"/>
    </location>
    <ligand>
        <name>Mg(2+)</name>
        <dbReference type="ChEBI" id="CHEBI:18420"/>
    </ligand>
</feature>
<dbReference type="EMBL" id="CAJZBQ010000040">
    <property type="protein sequence ID" value="CAG9326037.1"/>
    <property type="molecule type" value="Genomic_DNA"/>
</dbReference>
<evidence type="ECO:0000313" key="20">
    <source>
        <dbReference type="EMBL" id="CAG9326037.1"/>
    </source>
</evidence>
<feature type="transmembrane region" description="Helical" evidence="18">
    <location>
        <begin position="988"/>
        <end position="1008"/>
    </location>
</feature>
<dbReference type="InterPro" id="IPR036412">
    <property type="entry name" value="HAD-like_sf"/>
</dbReference>
<dbReference type="PANTHER" id="PTHR24092">
    <property type="entry name" value="PROBABLE PHOSPHOLIPID-TRANSPORTING ATPASE"/>
    <property type="match status" value="1"/>
</dbReference>
<dbReference type="NCBIfam" id="TIGR01494">
    <property type="entry name" value="ATPase_P-type"/>
    <property type="match status" value="1"/>
</dbReference>
<keyword evidence="21" id="KW-1185">Reference proteome</keyword>
<dbReference type="InterPro" id="IPR001054">
    <property type="entry name" value="A/G_cyclase"/>
</dbReference>
<comment type="cofactor">
    <cofactor evidence="16">
        <name>Mg(2+)</name>
        <dbReference type="ChEBI" id="CHEBI:18420"/>
    </cofactor>
</comment>
<feature type="binding site" evidence="15">
    <location>
        <position position="677"/>
    </location>
    <ligand>
        <name>ATP</name>
        <dbReference type="ChEBI" id="CHEBI:30616"/>
    </ligand>
</feature>
<evidence type="ECO:0000256" key="2">
    <source>
        <dbReference type="ARBA" id="ARBA00004308"/>
    </source>
</evidence>
<evidence type="ECO:0000256" key="6">
    <source>
        <dbReference type="ARBA" id="ARBA00022723"/>
    </source>
</evidence>
<keyword evidence="7 15" id="KW-0547">Nucleotide-binding</keyword>
<feature type="binding site" evidence="15">
    <location>
        <position position="820"/>
    </location>
    <ligand>
        <name>ATP</name>
        <dbReference type="ChEBI" id="CHEBI:30616"/>
    </ligand>
</feature>
<dbReference type="Gene3D" id="3.40.50.1000">
    <property type="entry name" value="HAD superfamily/HAD-like"/>
    <property type="match status" value="1"/>
</dbReference>
<feature type="binding site" evidence="16">
    <location>
        <position position="402"/>
    </location>
    <ligand>
        <name>Mg(2+)</name>
        <dbReference type="ChEBI" id="CHEBI:18420"/>
    </ligand>
</feature>
<comment type="catalytic activity">
    <reaction evidence="13">
        <text>ATP + H2O + phospholipidSide 1 = ADP + phosphate + phospholipidSide 2.</text>
        <dbReference type="EC" id="7.6.2.1"/>
    </reaction>
</comment>
<dbReference type="GO" id="GO:0000287">
    <property type="term" value="F:magnesium ion binding"/>
    <property type="evidence" value="ECO:0007669"/>
    <property type="project" value="InterPro"/>
</dbReference>
<feature type="binding site" evidence="15">
    <location>
        <position position="495"/>
    </location>
    <ligand>
        <name>ATP</name>
        <dbReference type="ChEBI" id="CHEBI:30616"/>
    </ligand>
</feature>
<keyword evidence="12 18" id="KW-0472">Membrane</keyword>
<dbReference type="InterPro" id="IPR023299">
    <property type="entry name" value="ATPase_P-typ_cyto_dom_N"/>
</dbReference>
<feature type="binding site" evidence="15">
    <location>
        <position position="562"/>
    </location>
    <ligand>
        <name>ATP</name>
        <dbReference type="ChEBI" id="CHEBI:30616"/>
    </ligand>
</feature>
<dbReference type="GO" id="GO:0009190">
    <property type="term" value="P:cyclic nucleotide biosynthetic process"/>
    <property type="evidence" value="ECO:0007669"/>
    <property type="project" value="InterPro"/>
</dbReference>
<feature type="transmembrane region" description="Helical" evidence="18">
    <location>
        <begin position="1728"/>
        <end position="1749"/>
    </location>
</feature>
<feature type="active site" description="4-aspartylphosphate intermediate" evidence="14">
    <location>
        <position position="402"/>
    </location>
</feature>
<dbReference type="GO" id="GO:0005524">
    <property type="term" value="F:ATP binding"/>
    <property type="evidence" value="ECO:0007669"/>
    <property type="project" value="UniProtKB-KW"/>
</dbReference>
<dbReference type="CDD" id="cd07302">
    <property type="entry name" value="CHD"/>
    <property type="match status" value="2"/>
</dbReference>
<dbReference type="InterPro" id="IPR008250">
    <property type="entry name" value="ATPase_P-typ_transduc_dom_A_sf"/>
</dbReference>
<feature type="binding site" evidence="15">
    <location>
        <position position="536"/>
    </location>
    <ligand>
        <name>ATP</name>
        <dbReference type="ChEBI" id="CHEBI:30616"/>
    </ligand>
</feature>
<dbReference type="SUPFAM" id="SSF55073">
    <property type="entry name" value="Nucleotide cyclase"/>
    <property type="match status" value="2"/>
</dbReference>
<feature type="binding site" evidence="15">
    <location>
        <position position="403"/>
    </location>
    <ligand>
        <name>ATP</name>
        <dbReference type="ChEBI" id="CHEBI:30616"/>
    </ligand>
</feature>
<dbReference type="InterPro" id="IPR044492">
    <property type="entry name" value="P_typ_ATPase_HD_dom"/>
</dbReference>
<keyword evidence="8 15" id="KW-0067">ATP-binding</keyword>
<dbReference type="Pfam" id="PF16212">
    <property type="entry name" value="PhoLip_ATPase_C"/>
    <property type="match status" value="1"/>
</dbReference>
<evidence type="ECO:0000256" key="5">
    <source>
        <dbReference type="ARBA" id="ARBA00022692"/>
    </source>
</evidence>
<dbReference type="PRINTS" id="PR00119">
    <property type="entry name" value="CATATPASE"/>
</dbReference>
<sequence>MAEATALTKKINEEFREIIIDRGRYLELSGFPNNFISTGKYNIFNLIPKNLFEQFQRIANIWFLIVSILQVLPLNLSPTSSWATIAPLSLVLAVTLAKDAYHDFRRHKSDKAINNRLIKVWVEENTEWEYIKWMDLQVGNIILLEQDDSVPADILILTTSHSSEQNCFIETSNLDGEDNLKIRYPPDEICSILNGHTATTAMININHLDEAIFKTEQPNNKMHTFDGSLKLKGYPRAISINLNNMILRGSTLKNTKWIIAVVAMTGVDTKLMKNSQHPNHKRSNIEKRVNRYLIIVFGMLLIVIITCTAISMVYAYAYESRLEFFTGKGSSGALLNAITFMILYNGMVPISLYVTMDIVRLLQAKFITMDLNMYYEPIDQPAEAKTGDLNEDLGQVEYLFTDKTGTLTENLMEFKMCSIHGQIYGSIDPNNTSMPAQVCQHPRFAFNDPSFLASLKSTRHQEINEFLEVLALCHTVIPDQKESGEIEYQAASPDEEALVLAAHCFGYSYISNKAGSYTLRVNGEIWEYKLLCLNEFTSNRKRMSVLVEPIFDKKRKPVLYCKGADNVILERCKDSEEAKDLLNDHLTEFSMNGFRTLVLAKKELTPEEAEEYERKYNTAKNALADREERLEALASELEWDMELIGATAIEDKIQEGVSDTISTLLRAGIKICVLTGDKQETAINIGYSCKLLQPEMNVIKLNSKSLQEAKEMLQATLNQTLFDRAFRRTNTFLQTIQYVDASPDLSPLDKTLPQRGRKARYKFVKSEFFIDGSVSPEKVETLNLALVTDGTTLTYILNDTLCMRYFSILMCISHAVICCRVSPLQKSLIVQLVKNHFCFKPLTCAIGDGANDVAMIQEAHVGIGICGREGMQAANSSDYSVARFRFLLPLLLHHGRWNYQRISMVVLYSFYKNFLLILLLFYFSFMNMYSGTSLYDSWLMMGYNVGFTALPIIILGVFDTDLSRQAVLTNPQVYTDGIYSKKFNYKIFIVWTFKAIYKSIIAFIFLWQCSLQSIDKDGNPESLDQMGAAAYYTIVQIVTYTVWSEMKQWNKPFIFVTILSLIAFYPVIFIYDYSGFPTTSLEGVSVHMFSASSSAFYLFFVPFICGIPRLSLLWWKSVFHPNNVQELQRTSNKIYPSKSYVEDSKFNLIAKRAVQYSANLNNIFVSKGLKVQRHEDDEREYYALQKYSMQFRNVYVEKSYKMYLIDKIFRFVRIMFLLLLAFYTVWNIIDSMSNTYTVAYIVIRCLIWLVLVCVVIFTRTRFFKDNYDNCIVIMIACALIVKFVQEAINQNDGSMSTAVVIVGSFILFKASAYKIFIVNLVALIAYLIRISVTYGKKYQSESIIIVSSYGVLLLGIFLSCGFIAFSFEVTKRMEFVWKRKQEAQYQKGHDILGNLLPNFVKDRVRQGVRYIAESQSMVTVMFCDIYEFDKICAALTPNELLQLLDRFFSMLDQLCEKHGVTKIETVNKTYMACGGLSDIEATMKPSLLELNHAERCVELALDIIKRLEPVSIKTGDKLRVKIGINSGPVIAGVVGDHKPQFSLVGTTVNEASRMCSTLKSPDKIQISAYTHDHFITPGKYKLEPGFVEAKGLGKVQVYVIDKISVRKLTRRPVTFNNMHPHFAKPETTEGLDITNSDQLEISREPLISEENELNISSYHEEDDDTKTPHTAVKFDLEQLKLLPNTDDDSQLNVAGPVQWVACSFKENESQREFRVSSLEKDWKRLISVNWIATFFFTVLACIYLGTFIITGSHWSIAQIIYRFSGIFFMVIVIWKFKATYKMPLFPWAIMMIYINQSLISAISLSSLSDEFLYLVVIEFMFINVVINHISGLLFGFILISSIVNFTIWLCFVLLNNHELTKSLEATFFILAFSVINLFASYSMEQQSRHIYNLYKYTQRDIKNTEKLLHQMIPPQVVRNLQHDIATTDRYTDVSIIYADIAGFTAYSKNKEPIEVITMLSKLFSTFDHLCVRHNVYKVHTIGDCYVILSFTDAEKRDPIKECISMVEIALDMVKTINKVNKSKKTNLNMRIGIHTGEIIAGITGTNIVRYDVYGPDNDIANKMESNGQTGKINVSEVTKGILENSQPGRFDYVYNKSVRHEPTNRSVECYFVVPKSERDLVLDDD</sequence>
<dbReference type="EC" id="7.6.2.1" evidence="4"/>
<protein>
    <recommendedName>
        <fullName evidence="4">P-type phospholipid transporter</fullName>
        <ecNumber evidence="4">7.6.2.1</ecNumber>
    </recommendedName>
</protein>
<feature type="transmembrane region" description="Helical" evidence="18">
    <location>
        <begin position="905"/>
        <end position="925"/>
    </location>
</feature>
<dbReference type="SUPFAM" id="SSF81653">
    <property type="entry name" value="Calcium ATPase, transduction domain A"/>
    <property type="match status" value="1"/>
</dbReference>
<feature type="binding site" evidence="15">
    <location>
        <position position="852"/>
    </location>
    <ligand>
        <name>ATP</name>
        <dbReference type="ChEBI" id="CHEBI:30616"/>
    </ligand>
</feature>
<dbReference type="SUPFAM" id="SSF56784">
    <property type="entry name" value="HAD-like"/>
    <property type="match status" value="1"/>
</dbReference>
<dbReference type="SUPFAM" id="SSF81660">
    <property type="entry name" value="Metal cation-transporting ATPase, ATP-binding domain N"/>
    <property type="match status" value="1"/>
</dbReference>
<organism evidence="20 21">
    <name type="scientific">Blepharisma stoltei</name>
    <dbReference type="NCBI Taxonomy" id="1481888"/>
    <lineage>
        <taxon>Eukaryota</taxon>
        <taxon>Sar</taxon>
        <taxon>Alveolata</taxon>
        <taxon>Ciliophora</taxon>
        <taxon>Postciliodesmatophora</taxon>
        <taxon>Heterotrichea</taxon>
        <taxon>Heterotrichida</taxon>
        <taxon>Blepharismidae</taxon>
        <taxon>Blepharisma</taxon>
    </lineage>
</organism>
<dbReference type="GO" id="GO:0045332">
    <property type="term" value="P:phospholipid translocation"/>
    <property type="evidence" value="ECO:0007669"/>
    <property type="project" value="TreeGrafter"/>
</dbReference>
<reference evidence="20" key="1">
    <citation type="submission" date="2021-09" db="EMBL/GenBank/DDBJ databases">
        <authorList>
            <consortium name="AG Swart"/>
            <person name="Singh M."/>
            <person name="Singh A."/>
            <person name="Seah K."/>
            <person name="Emmerich C."/>
        </authorList>
    </citation>
    <scope>NUCLEOTIDE SEQUENCE</scope>
    <source>
        <strain evidence="20">ATCC30299</strain>
    </source>
</reference>
<dbReference type="SFLD" id="SFLDG00002">
    <property type="entry name" value="C1.7:_P-type_atpase_like"/>
    <property type="match status" value="1"/>
</dbReference>
<dbReference type="GO" id="GO:0016887">
    <property type="term" value="F:ATP hydrolysis activity"/>
    <property type="evidence" value="ECO:0007669"/>
    <property type="project" value="InterPro"/>
</dbReference>
<dbReference type="Pfam" id="PF13246">
    <property type="entry name" value="Cation_ATPase"/>
    <property type="match status" value="1"/>
</dbReference>
<dbReference type="SFLD" id="SFLDF00027">
    <property type="entry name" value="p-type_atpase"/>
    <property type="match status" value="1"/>
</dbReference>
<comment type="similarity">
    <text evidence="3">Belongs to the cation transport ATPase (P-type) (TC 3.A.3) family. Type IV subfamily.</text>
</comment>
<dbReference type="NCBIfam" id="TIGR01652">
    <property type="entry name" value="ATPase-Plipid"/>
    <property type="match status" value="1"/>
</dbReference>
<feature type="binding site" evidence="15">
    <location>
        <position position="675"/>
    </location>
    <ligand>
        <name>ATP</name>
        <dbReference type="ChEBI" id="CHEBI:30616"/>
    </ligand>
</feature>
<dbReference type="SMART" id="SM00044">
    <property type="entry name" value="CYCc"/>
    <property type="match status" value="2"/>
</dbReference>
<feature type="domain" description="Guanylate cyclase" evidence="19">
    <location>
        <begin position="1419"/>
        <end position="1555"/>
    </location>
</feature>
<feature type="transmembrane region" description="Helical" evidence="18">
    <location>
        <begin position="1208"/>
        <end position="1226"/>
    </location>
</feature>
<evidence type="ECO:0000256" key="15">
    <source>
        <dbReference type="PIRSR" id="PIRSR606539-2"/>
    </source>
</evidence>
<feature type="transmembrane region" description="Helical" evidence="18">
    <location>
        <begin position="1833"/>
        <end position="1854"/>
    </location>
</feature>
<evidence type="ECO:0000256" key="8">
    <source>
        <dbReference type="ARBA" id="ARBA00022840"/>
    </source>
</evidence>
<feature type="binding site" evidence="16">
    <location>
        <position position="848"/>
    </location>
    <ligand>
        <name>Mg(2+)</name>
        <dbReference type="ChEBI" id="CHEBI:18420"/>
    </ligand>
</feature>
<name>A0AAU9JFL8_9CILI</name>
<dbReference type="InterPro" id="IPR001757">
    <property type="entry name" value="P_typ_ATPase"/>
</dbReference>
<evidence type="ECO:0000256" key="16">
    <source>
        <dbReference type="PIRSR" id="PIRSR606539-3"/>
    </source>
</evidence>
<dbReference type="PROSITE" id="PS00154">
    <property type="entry name" value="ATPASE_E1_E2"/>
    <property type="match status" value="1"/>
</dbReference>
<feature type="coiled-coil region" evidence="17">
    <location>
        <begin position="609"/>
        <end position="636"/>
    </location>
</feature>
<accession>A0AAU9JFL8</accession>
<feature type="transmembrane region" description="Helical" evidence="18">
    <location>
        <begin position="1028"/>
        <end position="1046"/>
    </location>
</feature>
<dbReference type="Pfam" id="PF00122">
    <property type="entry name" value="E1-E2_ATPase"/>
    <property type="match status" value="1"/>
</dbReference>
<comment type="caution">
    <text evidence="20">The sequence shown here is derived from an EMBL/GenBank/DDBJ whole genome shotgun (WGS) entry which is preliminary data.</text>
</comment>
<feature type="transmembrane region" description="Helical" evidence="18">
    <location>
        <begin position="1094"/>
        <end position="1115"/>
    </location>
</feature>
<evidence type="ECO:0000256" key="18">
    <source>
        <dbReference type="SAM" id="Phobius"/>
    </source>
</evidence>
<dbReference type="InterPro" id="IPR032631">
    <property type="entry name" value="P-type_ATPase_N"/>
</dbReference>
<feature type="transmembrane region" description="Helical" evidence="18">
    <location>
        <begin position="1315"/>
        <end position="1332"/>
    </location>
</feature>
<feature type="binding site" evidence="16">
    <location>
        <position position="404"/>
    </location>
    <ligand>
        <name>Mg(2+)</name>
        <dbReference type="ChEBI" id="CHEBI:18420"/>
    </ligand>
</feature>
<dbReference type="GO" id="GO:0005886">
    <property type="term" value="C:plasma membrane"/>
    <property type="evidence" value="ECO:0007669"/>
    <property type="project" value="TreeGrafter"/>
</dbReference>
<dbReference type="GO" id="GO:0035556">
    <property type="term" value="P:intracellular signal transduction"/>
    <property type="evidence" value="ECO:0007669"/>
    <property type="project" value="InterPro"/>
</dbReference>
<feature type="transmembrane region" description="Helical" evidence="18">
    <location>
        <begin position="1053"/>
        <end position="1074"/>
    </location>
</feature>
<dbReference type="SFLD" id="SFLDS00003">
    <property type="entry name" value="Haloacid_Dehalogenase"/>
    <property type="match status" value="1"/>
</dbReference>
<keyword evidence="6 16" id="KW-0479">Metal-binding</keyword>
<keyword evidence="17" id="KW-0175">Coiled coil</keyword>
<keyword evidence="10" id="KW-1278">Translocase</keyword>
<feature type="binding site" evidence="15">
    <location>
        <position position="402"/>
    </location>
    <ligand>
        <name>ATP</name>
        <dbReference type="ChEBI" id="CHEBI:30616"/>
    </ligand>
</feature>
<proteinExistence type="inferred from homology"/>
<dbReference type="SUPFAM" id="SSF81665">
    <property type="entry name" value="Calcium ATPase, transmembrane domain M"/>
    <property type="match status" value="1"/>
</dbReference>
<feature type="domain" description="Guanylate cyclase" evidence="19">
    <location>
        <begin position="1934"/>
        <end position="2064"/>
    </location>
</feature>
<evidence type="ECO:0000256" key="12">
    <source>
        <dbReference type="ARBA" id="ARBA00023136"/>
    </source>
</evidence>
<feature type="transmembrane region" description="Helical" evidence="18">
    <location>
        <begin position="1344"/>
        <end position="1370"/>
    </location>
</feature>
<keyword evidence="11 18" id="KW-1133">Transmembrane helix</keyword>
<evidence type="ECO:0000313" key="21">
    <source>
        <dbReference type="Proteomes" id="UP001162131"/>
    </source>
</evidence>
<evidence type="ECO:0000256" key="7">
    <source>
        <dbReference type="ARBA" id="ARBA00022741"/>
    </source>
</evidence>
<dbReference type="Gene3D" id="3.40.1110.10">
    <property type="entry name" value="Calcium-transporting ATPase, cytoplasmic domain N"/>
    <property type="match status" value="1"/>
</dbReference>
<dbReference type="InterPro" id="IPR023298">
    <property type="entry name" value="ATPase_P-typ_TM_dom_sf"/>
</dbReference>
<feature type="binding site" evidence="15">
    <location>
        <position position="826"/>
    </location>
    <ligand>
        <name>ATP</name>
        <dbReference type="ChEBI" id="CHEBI:30616"/>
    </ligand>
</feature>
<dbReference type="Gene3D" id="3.30.70.1230">
    <property type="entry name" value="Nucleotide cyclase"/>
    <property type="match status" value="2"/>
</dbReference>
<feature type="transmembrane region" description="Helical" evidence="18">
    <location>
        <begin position="937"/>
        <end position="958"/>
    </location>
</feature>
<evidence type="ECO:0000256" key="1">
    <source>
        <dbReference type="ARBA" id="ARBA00004141"/>
    </source>
</evidence>
<feature type="binding site" evidence="15">
    <location>
        <position position="404"/>
    </location>
    <ligand>
        <name>ATP</name>
        <dbReference type="ChEBI" id="CHEBI:30616"/>
    </ligand>
</feature>
<dbReference type="InterPro" id="IPR018303">
    <property type="entry name" value="ATPase_P-typ_P_site"/>
</dbReference>
<dbReference type="InterPro" id="IPR059000">
    <property type="entry name" value="ATPase_P-type_domA"/>
</dbReference>
<feature type="transmembrane region" description="Helical" evidence="18">
    <location>
        <begin position="292"/>
        <end position="317"/>
    </location>
</feature>
<evidence type="ECO:0000256" key="4">
    <source>
        <dbReference type="ARBA" id="ARBA00012189"/>
    </source>
</evidence>
<feature type="binding site" evidence="15">
    <location>
        <position position="851"/>
    </location>
    <ligand>
        <name>ATP</name>
        <dbReference type="ChEBI" id="CHEBI:30616"/>
    </ligand>
</feature>
<evidence type="ECO:0000256" key="14">
    <source>
        <dbReference type="PIRSR" id="PIRSR606539-1"/>
    </source>
</evidence>
<evidence type="ECO:0000256" key="17">
    <source>
        <dbReference type="SAM" id="Coils"/>
    </source>
</evidence>
<dbReference type="Pfam" id="PF16209">
    <property type="entry name" value="PhoLip_ATPase_N"/>
    <property type="match status" value="1"/>
</dbReference>
<dbReference type="Gene3D" id="2.70.150.10">
    <property type="entry name" value="Calcium-transporting ATPase, cytoplasmic transduction domain A"/>
    <property type="match status" value="1"/>
</dbReference>
<keyword evidence="5 18" id="KW-0812">Transmembrane</keyword>
<dbReference type="InterPro" id="IPR023214">
    <property type="entry name" value="HAD_sf"/>
</dbReference>
<evidence type="ECO:0000256" key="10">
    <source>
        <dbReference type="ARBA" id="ARBA00022967"/>
    </source>
</evidence>
<dbReference type="PANTHER" id="PTHR24092:SF150">
    <property type="entry name" value="PHOSPHOLIPID-TRANSPORTING ATPASE"/>
    <property type="match status" value="1"/>
</dbReference>
<dbReference type="PROSITE" id="PS50125">
    <property type="entry name" value="GUANYLATE_CYCLASE_2"/>
    <property type="match status" value="2"/>
</dbReference>